<organism evidence="1 2">
    <name type="scientific">Pistacia integerrima</name>
    <dbReference type="NCBI Taxonomy" id="434235"/>
    <lineage>
        <taxon>Eukaryota</taxon>
        <taxon>Viridiplantae</taxon>
        <taxon>Streptophyta</taxon>
        <taxon>Embryophyta</taxon>
        <taxon>Tracheophyta</taxon>
        <taxon>Spermatophyta</taxon>
        <taxon>Magnoliopsida</taxon>
        <taxon>eudicotyledons</taxon>
        <taxon>Gunneridae</taxon>
        <taxon>Pentapetalae</taxon>
        <taxon>rosids</taxon>
        <taxon>malvids</taxon>
        <taxon>Sapindales</taxon>
        <taxon>Anacardiaceae</taxon>
        <taxon>Pistacia</taxon>
    </lineage>
</organism>
<proteinExistence type="predicted"/>
<keyword evidence="2" id="KW-1185">Reference proteome</keyword>
<accession>A0ACC0Z4J0</accession>
<gene>
    <name evidence="1" type="ORF">Pint_03647</name>
</gene>
<evidence type="ECO:0000313" key="2">
    <source>
        <dbReference type="Proteomes" id="UP001163603"/>
    </source>
</evidence>
<evidence type="ECO:0000313" key="1">
    <source>
        <dbReference type="EMBL" id="KAJ0046101.1"/>
    </source>
</evidence>
<dbReference type="EMBL" id="CM047738">
    <property type="protein sequence ID" value="KAJ0046101.1"/>
    <property type="molecule type" value="Genomic_DNA"/>
</dbReference>
<dbReference type="Proteomes" id="UP001163603">
    <property type="component" value="Chromosome 3"/>
</dbReference>
<comment type="caution">
    <text evidence="1">The sequence shown here is derived from an EMBL/GenBank/DDBJ whole genome shotgun (WGS) entry which is preliminary data.</text>
</comment>
<reference evidence="2" key="1">
    <citation type="journal article" date="2023" name="G3 (Bethesda)">
        <title>Genome assembly and association tests identify interacting loci associated with vigor, precocity, and sex in interspecific pistachio rootstocks.</title>
        <authorList>
            <person name="Palmer W."/>
            <person name="Jacygrad E."/>
            <person name="Sagayaradj S."/>
            <person name="Cavanaugh K."/>
            <person name="Han R."/>
            <person name="Bertier L."/>
            <person name="Beede B."/>
            <person name="Kafkas S."/>
            <person name="Golino D."/>
            <person name="Preece J."/>
            <person name="Michelmore R."/>
        </authorList>
    </citation>
    <scope>NUCLEOTIDE SEQUENCE [LARGE SCALE GENOMIC DNA]</scope>
</reference>
<protein>
    <submittedName>
        <fullName evidence="1">Uncharacterized protein</fullName>
    </submittedName>
</protein>
<sequence length="349" mass="39297">MDRNLLSAFLRRLLNRLEEPSSELKHLAAVSGQKDIFLKLNQWSTMLRIFMEAIDFEFNEGLLSDVEVKMWLDQVKELANDMEEILDEISKQASRLKMMAQSQTTMGKKSSLKGLVPACFTGSNTRAVTSFDDENLSSRIIDITSHLEKLNTKRYALGLRVTLRAVLFSAGSRAKTIYGRDEDKEKILEMVLTDEARDHANFSVIPIIGTAGVGKTTLARLVYDDKAVEDFKPRAWVSLYENSNVFRICKAILESITSKSCNLKDLDEVLAQLNGAIFGRKFLFVLDDVSMEYHGLWETLKSSFMAGAPGSKILMTTREVDIEFPVNLSIRPYQLEVLSDAACWPTLGS</sequence>
<name>A0ACC0Z4J0_9ROSI</name>